<dbReference type="InterPro" id="IPR015943">
    <property type="entry name" value="WD40/YVTN_repeat-like_dom_sf"/>
</dbReference>
<evidence type="ECO:0000259" key="2">
    <source>
        <dbReference type="Pfam" id="PF25293"/>
    </source>
</evidence>
<sequence>MRFCTGAFLWLWALRYVSTLEESEAGVIDWHKELVGVPLTDYPKSLHAFIRSDPTSPTKKTGMAVATRSNILAVINPGSTGNIVWRRQFDQSEALNVPLALASISGPGGSHVRLFESFTGNLLWERQLHPPSLGRLLEPTSLGVDVTFWHELSDIDAYVLSNGNTVSRLEGRSGKSVWSWNTDDIGPLLSHVVLSSSSIHVVGLSKTDTYALTVTTLDRQTGSLLSQSQIPFKIARGMRDVFVVNTRDTKTPAAVWFEKHAGTLHSVVLGGEVIAPEQASTKIKFGKVHDVQLEEHGLFVAETKDQLPYVFGMHSTGLTQEWDFDDSAVSCSETSSLFSGSVDREGNAYIARVFWSLSTGLANIHMYAAHGSEGKGISTGATFPFDTAEHGCAIDAFMPHSYSIQHRMLLTISTGAVQLWQLENLQWTRDETLAEIKVATLIDLPERKIAEEIAISEHRGFAERMNFHLVAAHRVAEFFGASYLCLGMNSPVIRC</sequence>
<accession>A0A0K6GF49</accession>
<evidence type="ECO:0000256" key="1">
    <source>
        <dbReference type="SAM" id="SignalP"/>
    </source>
</evidence>
<dbReference type="AlphaFoldDB" id="A0A0K6GF49"/>
<dbReference type="PANTHER" id="PTHR21573:SF0">
    <property type="entry name" value="ER MEMBRANE PROTEIN COMPLEX SUBUNIT 1"/>
    <property type="match status" value="1"/>
</dbReference>
<dbReference type="Gene3D" id="2.130.10.10">
    <property type="entry name" value="YVTN repeat-like/Quinoprotein amine dehydrogenase"/>
    <property type="match status" value="1"/>
</dbReference>
<evidence type="ECO:0000313" key="4">
    <source>
        <dbReference type="Proteomes" id="UP000044841"/>
    </source>
</evidence>
<dbReference type="InterPro" id="IPR058545">
    <property type="entry name" value="Beta-prop_EMC1_1st"/>
</dbReference>
<keyword evidence="1" id="KW-0732">Signal</keyword>
<dbReference type="GO" id="GO:0034975">
    <property type="term" value="P:protein folding in endoplasmic reticulum"/>
    <property type="evidence" value="ECO:0007669"/>
    <property type="project" value="TreeGrafter"/>
</dbReference>
<dbReference type="PANTHER" id="PTHR21573">
    <property type="entry name" value="ER MEMBRANE PROTEIN COMPLEX SUBUNIT 1"/>
    <property type="match status" value="1"/>
</dbReference>
<reference evidence="3 4" key="1">
    <citation type="submission" date="2015-07" db="EMBL/GenBank/DDBJ databases">
        <authorList>
            <person name="Noorani M."/>
        </authorList>
    </citation>
    <scope>NUCLEOTIDE SEQUENCE [LARGE SCALE GENOMIC DNA]</scope>
    <source>
        <strain evidence="3">BBA 69670</strain>
    </source>
</reference>
<proteinExistence type="predicted"/>
<name>A0A0K6GF49_9AGAM</name>
<dbReference type="EMBL" id="CYGV01001745">
    <property type="protein sequence ID" value="CUA76989.1"/>
    <property type="molecule type" value="Genomic_DNA"/>
</dbReference>
<feature type="chain" id="PRO_5005503368" description="EMC1 first beta-propeller domain-containing protein" evidence="1">
    <location>
        <begin position="20"/>
        <end position="495"/>
    </location>
</feature>
<evidence type="ECO:0000313" key="3">
    <source>
        <dbReference type="EMBL" id="CUA76989.1"/>
    </source>
</evidence>
<gene>
    <name evidence="3" type="ORF">RSOLAG22IIIB_06436</name>
</gene>
<dbReference type="InterPro" id="IPR026895">
    <property type="entry name" value="EMC1"/>
</dbReference>
<organism evidence="3 4">
    <name type="scientific">Rhizoctonia solani</name>
    <dbReference type="NCBI Taxonomy" id="456999"/>
    <lineage>
        <taxon>Eukaryota</taxon>
        <taxon>Fungi</taxon>
        <taxon>Dikarya</taxon>
        <taxon>Basidiomycota</taxon>
        <taxon>Agaricomycotina</taxon>
        <taxon>Agaricomycetes</taxon>
        <taxon>Cantharellales</taxon>
        <taxon>Ceratobasidiaceae</taxon>
        <taxon>Rhizoctonia</taxon>
    </lineage>
</organism>
<dbReference type="InterPro" id="IPR011047">
    <property type="entry name" value="Quinoprotein_ADH-like_sf"/>
</dbReference>
<protein>
    <recommendedName>
        <fullName evidence="2">EMC1 first beta-propeller domain-containing protein</fullName>
    </recommendedName>
</protein>
<feature type="signal peptide" evidence="1">
    <location>
        <begin position="1"/>
        <end position="19"/>
    </location>
</feature>
<dbReference type="SUPFAM" id="SSF50998">
    <property type="entry name" value="Quinoprotein alcohol dehydrogenase-like"/>
    <property type="match status" value="1"/>
</dbReference>
<feature type="domain" description="EMC1 first beta-propeller" evidence="2">
    <location>
        <begin position="24"/>
        <end position="431"/>
    </location>
</feature>
<dbReference type="Proteomes" id="UP000044841">
    <property type="component" value="Unassembled WGS sequence"/>
</dbReference>
<keyword evidence="4" id="KW-1185">Reference proteome</keyword>
<dbReference type="GO" id="GO:0072546">
    <property type="term" value="C:EMC complex"/>
    <property type="evidence" value="ECO:0007669"/>
    <property type="project" value="InterPro"/>
</dbReference>
<dbReference type="Pfam" id="PF25293">
    <property type="entry name" value="Beta-prop_EMC1_N"/>
    <property type="match status" value="1"/>
</dbReference>